<dbReference type="Pfam" id="PF13738">
    <property type="entry name" value="Pyr_redox_3"/>
    <property type="match status" value="1"/>
</dbReference>
<name>A0A6J6TG75_9ZZZZ</name>
<accession>A0A6J6TG75</accession>
<gene>
    <name evidence="8" type="ORF">UFOPK2602_00992</name>
    <name evidence="9" type="ORF">UFOPK2806_00686</name>
    <name evidence="10" type="ORF">UFOPK3001_01216</name>
    <name evidence="11" type="ORF">UFOPK3954_01375</name>
</gene>
<dbReference type="EMBL" id="CAEZYY010000006">
    <property type="protein sequence ID" value="CAB4745687.1"/>
    <property type="molecule type" value="Genomic_DNA"/>
</dbReference>
<keyword evidence="6" id="KW-0560">Oxidoreductase</keyword>
<keyword evidence="4" id="KW-0274">FAD</keyword>
<dbReference type="GO" id="GO:0004497">
    <property type="term" value="F:monooxygenase activity"/>
    <property type="evidence" value="ECO:0007669"/>
    <property type="project" value="UniProtKB-KW"/>
</dbReference>
<dbReference type="PANTHER" id="PTHR43098:SF3">
    <property type="entry name" value="L-ORNITHINE N(5)-MONOOXYGENASE-RELATED"/>
    <property type="match status" value="1"/>
</dbReference>
<dbReference type="SUPFAM" id="SSF51905">
    <property type="entry name" value="FAD/NAD(P)-binding domain"/>
    <property type="match status" value="1"/>
</dbReference>
<evidence type="ECO:0000256" key="1">
    <source>
        <dbReference type="ARBA" id="ARBA00001974"/>
    </source>
</evidence>
<evidence type="ECO:0000313" key="11">
    <source>
        <dbReference type="EMBL" id="CAB4994471.1"/>
    </source>
</evidence>
<dbReference type="EMBL" id="CAFBON010000139">
    <property type="protein sequence ID" value="CAB4994471.1"/>
    <property type="molecule type" value="Genomic_DNA"/>
</dbReference>
<dbReference type="EMBL" id="CAFAAJ010000069">
    <property type="protein sequence ID" value="CAB4805441.1"/>
    <property type="molecule type" value="Genomic_DNA"/>
</dbReference>
<protein>
    <submittedName>
        <fullName evidence="9">Unannotated protein</fullName>
    </submittedName>
</protein>
<evidence type="ECO:0000313" key="8">
    <source>
        <dbReference type="EMBL" id="CAB4708299.1"/>
    </source>
</evidence>
<dbReference type="EMBL" id="CAEZXX010000057">
    <property type="protein sequence ID" value="CAB4708299.1"/>
    <property type="molecule type" value="Genomic_DNA"/>
</dbReference>
<keyword evidence="7" id="KW-0503">Monooxygenase</keyword>
<organism evidence="9">
    <name type="scientific">freshwater metagenome</name>
    <dbReference type="NCBI Taxonomy" id="449393"/>
    <lineage>
        <taxon>unclassified sequences</taxon>
        <taxon>metagenomes</taxon>
        <taxon>ecological metagenomes</taxon>
    </lineage>
</organism>
<dbReference type="PANTHER" id="PTHR43098">
    <property type="entry name" value="L-ORNITHINE N(5)-MONOOXYGENASE-RELATED"/>
    <property type="match status" value="1"/>
</dbReference>
<dbReference type="AlphaFoldDB" id="A0A6J6TG75"/>
<evidence type="ECO:0000313" key="10">
    <source>
        <dbReference type="EMBL" id="CAB4805441.1"/>
    </source>
</evidence>
<keyword evidence="5" id="KW-0521">NADP</keyword>
<comment type="similarity">
    <text evidence="2">Belongs to the FAD-binding monooxygenase family.</text>
</comment>
<keyword evidence="3" id="KW-0285">Flavoprotein</keyword>
<evidence type="ECO:0000256" key="3">
    <source>
        <dbReference type="ARBA" id="ARBA00022630"/>
    </source>
</evidence>
<evidence type="ECO:0000256" key="4">
    <source>
        <dbReference type="ARBA" id="ARBA00022827"/>
    </source>
</evidence>
<evidence type="ECO:0000256" key="5">
    <source>
        <dbReference type="ARBA" id="ARBA00022857"/>
    </source>
</evidence>
<dbReference type="InterPro" id="IPR050775">
    <property type="entry name" value="FAD-binding_Monooxygenases"/>
</dbReference>
<reference evidence="9" key="1">
    <citation type="submission" date="2020-05" db="EMBL/GenBank/DDBJ databases">
        <authorList>
            <person name="Chiriac C."/>
            <person name="Salcher M."/>
            <person name="Ghai R."/>
            <person name="Kavagutti S V."/>
        </authorList>
    </citation>
    <scope>NUCLEOTIDE SEQUENCE</scope>
</reference>
<evidence type="ECO:0000256" key="7">
    <source>
        <dbReference type="ARBA" id="ARBA00023033"/>
    </source>
</evidence>
<evidence type="ECO:0000256" key="2">
    <source>
        <dbReference type="ARBA" id="ARBA00010139"/>
    </source>
</evidence>
<dbReference type="InterPro" id="IPR036188">
    <property type="entry name" value="FAD/NAD-bd_sf"/>
</dbReference>
<proteinExistence type="inferred from homology"/>
<evidence type="ECO:0000256" key="6">
    <source>
        <dbReference type="ARBA" id="ARBA00023002"/>
    </source>
</evidence>
<evidence type="ECO:0000313" key="9">
    <source>
        <dbReference type="EMBL" id="CAB4745687.1"/>
    </source>
</evidence>
<dbReference type="Gene3D" id="3.50.50.60">
    <property type="entry name" value="FAD/NAD(P)-binding domain"/>
    <property type="match status" value="2"/>
</dbReference>
<sequence length="543" mass="59884">MSNTPITETVDAVVIGAGFSGLAMNRRLRDDMGMSVRVFEAGHDVGGTWYWNRYPGARCDSESFLYCLTFDKQLMQDWEWSGKYPEQPEILRYLTHVADRFDLRSNMTFNTRVTSAHFDESTNRWLVGTDAGDSVSAKYLITGVGCLSSTQKPNIKGRDSFAGPSYHTGEWPHEGVDLTGKRVGVIGTGSSGVQSIPVMAKQAEHLYVFQRTPNYTVPARHGTVTKASLDEVKKNYDAIMEKSRWSTGGSHYDMSEISAMSVSDEEREAIYERAWAEGGFKFLQDTFNDIAVNLDANATASEFIRKKIREIVKNPAVADKLAPVDHPFASKRPLIDTDYFDTYNRDNVTLVDIHAAPIEEITPTGIRTQDGTYDLDIIVFATGFDAMTGTYNKMDIRGRNGLALKDVWAAGPLTYLGVTSAGFPNLFMITGPGSPSVLSNMPVSIEQHVGWISGVIEHMRSAGISTFEAQEQAQTDWVAHVNDLASQTLFMQANSWYLGANVPGKPRVFMPYVGGVGTYRQKCDEVAAAGYEGFTLGKESVSA</sequence>
<comment type="cofactor">
    <cofactor evidence="1">
        <name>FAD</name>
        <dbReference type="ChEBI" id="CHEBI:57692"/>
    </cofactor>
</comment>